<organism evidence="7 8">
    <name type="scientific">Saccharibacillus endophyticus</name>
    <dbReference type="NCBI Taxonomy" id="2060666"/>
    <lineage>
        <taxon>Bacteria</taxon>
        <taxon>Bacillati</taxon>
        <taxon>Bacillota</taxon>
        <taxon>Bacilli</taxon>
        <taxon>Bacillales</taxon>
        <taxon>Paenibacillaceae</taxon>
        <taxon>Saccharibacillus</taxon>
    </lineage>
</organism>
<feature type="transmembrane region" description="Helical" evidence="6">
    <location>
        <begin position="295"/>
        <end position="316"/>
    </location>
</feature>
<evidence type="ECO:0000313" key="8">
    <source>
        <dbReference type="Proteomes" id="UP000605427"/>
    </source>
</evidence>
<comment type="caution">
    <text evidence="7">The sequence shown here is derived from an EMBL/GenBank/DDBJ whole genome shotgun (WGS) entry which is preliminary data.</text>
</comment>
<dbReference type="EMBL" id="BMDD01000007">
    <property type="protein sequence ID" value="GGH86505.1"/>
    <property type="molecule type" value="Genomic_DNA"/>
</dbReference>
<keyword evidence="4 6" id="KW-1133">Transmembrane helix</keyword>
<keyword evidence="2" id="KW-0808">Transferase</keyword>
<feature type="transmembrane region" description="Helical" evidence="6">
    <location>
        <begin position="253"/>
        <end position="274"/>
    </location>
</feature>
<name>A0ABQ2A5J5_9BACL</name>
<proteinExistence type="predicted"/>
<reference evidence="8" key="1">
    <citation type="journal article" date="2019" name="Int. J. Syst. Evol. Microbiol.">
        <title>The Global Catalogue of Microorganisms (GCM) 10K type strain sequencing project: providing services to taxonomists for standard genome sequencing and annotation.</title>
        <authorList>
            <consortium name="The Broad Institute Genomics Platform"/>
            <consortium name="The Broad Institute Genome Sequencing Center for Infectious Disease"/>
            <person name="Wu L."/>
            <person name="Ma J."/>
        </authorList>
    </citation>
    <scope>NUCLEOTIDE SEQUENCE [LARGE SCALE GENOMIC DNA]</scope>
    <source>
        <strain evidence="8">CCM 8702</strain>
    </source>
</reference>
<evidence type="ECO:0000256" key="2">
    <source>
        <dbReference type="ARBA" id="ARBA00022679"/>
    </source>
</evidence>
<sequence length="317" mass="35179">MPTFRSFLDLVEIRTKVASMLPFALGTVYALLRFGEFRPLHALLMLVSLLSFDLVVTAMNNYYDYRKAVRTHGYGYEEHNAIVKHGFKQWVVVLLIVLLFATAVTAGILLVFEAGPLVLLLGFLSFGVGILYSFGPIPISRMPLGELFSGLFMGFVITFVATYIQVPPDTIASLEYAEGWFDLHVNGLEVLLILSVSVPAVASIANIMLANNISDMEEDVENSRYTLPVYIGRAGALKLFAAIYYVSYLDMFVLLWLGVHPLLLLPILATLIPLRKNIRAFSQDPSKRRTFVFAVKNFVLLTGVRVVVIAAGALLVH</sequence>
<evidence type="ECO:0000256" key="3">
    <source>
        <dbReference type="ARBA" id="ARBA00022692"/>
    </source>
</evidence>
<feature type="transmembrane region" description="Helical" evidence="6">
    <location>
        <begin position="230"/>
        <end position="247"/>
    </location>
</feature>
<dbReference type="NCBIfam" id="NF004752">
    <property type="entry name" value="PRK06080.1-4"/>
    <property type="match status" value="1"/>
</dbReference>
<feature type="transmembrane region" description="Helical" evidence="6">
    <location>
        <begin position="147"/>
        <end position="166"/>
    </location>
</feature>
<dbReference type="InterPro" id="IPR000537">
    <property type="entry name" value="UbiA_prenyltransferase"/>
</dbReference>
<dbReference type="PANTHER" id="PTHR13929:SF0">
    <property type="entry name" value="UBIA PRENYLTRANSFERASE DOMAIN-CONTAINING PROTEIN 1"/>
    <property type="match status" value="1"/>
</dbReference>
<feature type="transmembrane region" description="Helical" evidence="6">
    <location>
        <begin position="117"/>
        <end position="135"/>
    </location>
</feature>
<keyword evidence="3 6" id="KW-0812">Transmembrane</keyword>
<dbReference type="CDD" id="cd13962">
    <property type="entry name" value="PT_UbiA_UBIAD1"/>
    <property type="match status" value="1"/>
</dbReference>
<feature type="transmembrane region" description="Helical" evidence="6">
    <location>
        <begin position="40"/>
        <end position="63"/>
    </location>
</feature>
<evidence type="ECO:0000313" key="7">
    <source>
        <dbReference type="EMBL" id="GGH86505.1"/>
    </source>
</evidence>
<protein>
    <submittedName>
        <fullName evidence="7">1,4-dihydroxy-2-naphthoate octaprenyltransferase</fullName>
    </submittedName>
</protein>
<evidence type="ECO:0000256" key="5">
    <source>
        <dbReference type="ARBA" id="ARBA00023136"/>
    </source>
</evidence>
<feature type="transmembrane region" description="Helical" evidence="6">
    <location>
        <begin position="190"/>
        <end position="209"/>
    </location>
</feature>
<accession>A0ABQ2A5J5</accession>
<dbReference type="RefSeq" id="WP_172246330.1">
    <property type="nucleotide sequence ID" value="NZ_BMDD01000007.1"/>
</dbReference>
<dbReference type="Pfam" id="PF01040">
    <property type="entry name" value="UbiA"/>
    <property type="match status" value="1"/>
</dbReference>
<keyword evidence="8" id="KW-1185">Reference proteome</keyword>
<feature type="transmembrane region" description="Helical" evidence="6">
    <location>
        <begin position="90"/>
        <end position="111"/>
    </location>
</feature>
<gene>
    <name evidence="7" type="ORF">GCM10007362_46440</name>
</gene>
<evidence type="ECO:0000256" key="4">
    <source>
        <dbReference type="ARBA" id="ARBA00022989"/>
    </source>
</evidence>
<comment type="subcellular location">
    <subcellularLocation>
        <location evidence="1">Membrane</location>
        <topology evidence="1">Multi-pass membrane protein</topology>
    </subcellularLocation>
</comment>
<evidence type="ECO:0000256" key="1">
    <source>
        <dbReference type="ARBA" id="ARBA00004141"/>
    </source>
</evidence>
<dbReference type="PANTHER" id="PTHR13929">
    <property type="entry name" value="1,4-DIHYDROXY-2-NAPHTHOATE OCTAPRENYLTRANSFERASE"/>
    <property type="match status" value="1"/>
</dbReference>
<dbReference type="PIRSF" id="PIRSF005355">
    <property type="entry name" value="UBIAD1"/>
    <property type="match status" value="1"/>
</dbReference>
<dbReference type="InterPro" id="IPR026046">
    <property type="entry name" value="UBIAD1"/>
</dbReference>
<keyword evidence="5 6" id="KW-0472">Membrane</keyword>
<evidence type="ECO:0000256" key="6">
    <source>
        <dbReference type="SAM" id="Phobius"/>
    </source>
</evidence>
<dbReference type="Proteomes" id="UP000605427">
    <property type="component" value="Unassembled WGS sequence"/>
</dbReference>